<dbReference type="AlphaFoldDB" id="R9PNW2"/>
<proteinExistence type="predicted"/>
<evidence type="ECO:0000256" key="7">
    <source>
        <dbReference type="ARBA" id="ARBA00023136"/>
    </source>
</evidence>
<gene>
    <name evidence="10" type="ORF">PHSY_007398</name>
</gene>
<evidence type="ECO:0000256" key="2">
    <source>
        <dbReference type="ARBA" id="ARBA00022468"/>
    </source>
</evidence>
<evidence type="ECO:0000313" key="11">
    <source>
        <dbReference type="Proteomes" id="UP000014071"/>
    </source>
</evidence>
<dbReference type="OrthoDB" id="184583at2759"/>
<dbReference type="RefSeq" id="XP_012193382.1">
    <property type="nucleotide sequence ID" value="XM_012337992.1"/>
</dbReference>
<dbReference type="CDD" id="cd00116">
    <property type="entry name" value="LRR_RI"/>
    <property type="match status" value="1"/>
</dbReference>
<feature type="region of interest" description="Disordered" evidence="8">
    <location>
        <begin position="464"/>
        <end position="488"/>
    </location>
</feature>
<dbReference type="EMBL" id="DF238833">
    <property type="protein sequence ID" value="GAC99795.1"/>
    <property type="molecule type" value="Genomic_DNA"/>
</dbReference>
<dbReference type="HOGENOM" id="CLU_321355_0_0_1"/>
<keyword evidence="2" id="KW-0343">GTPase activation</keyword>
<comment type="subcellular location">
    <subcellularLocation>
        <location evidence="1">Membrane</location>
        <topology evidence="1">Multi-pass membrane protein</topology>
    </subcellularLocation>
</comment>
<dbReference type="eggNOG" id="KOG1909">
    <property type="taxonomic scope" value="Eukaryota"/>
</dbReference>
<dbReference type="FunFam" id="1.20.1540.10:FF:000004">
    <property type="entry name" value="Transmembrane protein 115"/>
    <property type="match status" value="1"/>
</dbReference>
<keyword evidence="7 9" id="KW-0472">Membrane</keyword>
<dbReference type="PANTHER" id="PTHR24113">
    <property type="entry name" value="RAN GTPASE-ACTIVATING PROTEIN 1"/>
    <property type="match status" value="1"/>
</dbReference>
<evidence type="ECO:0000256" key="3">
    <source>
        <dbReference type="ARBA" id="ARBA00022614"/>
    </source>
</evidence>
<dbReference type="SUPFAM" id="SSF144091">
    <property type="entry name" value="Rhomboid-like"/>
    <property type="match status" value="1"/>
</dbReference>
<evidence type="ECO:0000313" key="10">
    <source>
        <dbReference type="EMBL" id="GAC99795.1"/>
    </source>
</evidence>
<feature type="transmembrane region" description="Helical" evidence="9">
    <location>
        <begin position="633"/>
        <end position="656"/>
    </location>
</feature>
<feature type="region of interest" description="Disordered" evidence="8">
    <location>
        <begin position="366"/>
        <end position="413"/>
    </location>
</feature>
<accession>R9PNW2</accession>
<dbReference type="InterPro" id="IPR032675">
    <property type="entry name" value="LRR_dom_sf"/>
</dbReference>
<sequence length="902" mass="97470">MRLRSREMGREGGRCIASSFHSHTIMSDGSKIFSLVGQGLKLDTKADIQPHLDKLDQIADLEEVHLGGNTLGVEACQALADVLKTKKTLKVADFADIFTGRLITEIPDALRALCDALTDHTSLVELNLSDNAFGGRSAEPMVNFLRNNHSFSVLKLNNNGLGITGGTIVAEALYEAAQNLKTKGLESKLRTVICGRNRLENGSAPVWAKAYAAHGGLTEVRMFQNGIRMEGIEAISKGLASCANLAVLDLQDNTATLRGSRAIAACLPKWPKLKTLNLSDCLLKPKGGALVFGALANGSNPALETIQVQYCDLDRKVLAQLGSAIELHLSSLTKLDINGNWADEEDECIEKIKAALAKHGHEDALLELDEMDPEGEESEGEEEDEGEDEEDEEESNEEPEPETAAAQPKVDETDELADALAKTSVADQNSDVAGVAPATQNVDSNAERAKASVDLSGEVYVKDSAHEQPASSASNLATDQNTATAVAPKKKRGFRAAWGAIRELLRDARLFGTRDSSRALVVHLRLLGRSRNSAGIALLLHHISVLAHRLSLSAIEPSESALSSSHGGVLTVNTPPECSSRHQSLDSFWYPWTLITSSFCESSILEFIVSIVSLPLAARYLERQWGAIELVKFSVVVLVGSNIIAWGLQLLLFGVFRKEVLIWGIQFHGLQALQTAFLVAFTQLIPEHQVQVLSGALKLRIKDLPMLYVTVSNVMCLIGYTSPWILIQFGWLISWAYLRFFQVNESGYKGDRSEAFAFVNWFPPIAHKPVQFISTTLFNIFVKIKVVQPWTGGDYADLESASLNGQAPPQGSARAEAERRRAMALKALDQRLSSNKGSGSRSSNLQRSDSVKSAASSSAARDASATEGASSASASTSAPSMPIPTVVFEAPPEDLPSEKAAK</sequence>
<dbReference type="SMART" id="SM00368">
    <property type="entry name" value="LRR_RI"/>
    <property type="match status" value="7"/>
</dbReference>
<dbReference type="SMART" id="SM01160">
    <property type="entry name" value="DUF1751"/>
    <property type="match status" value="1"/>
</dbReference>
<dbReference type="InterPro" id="IPR035952">
    <property type="entry name" value="Rhomboid-like_sf"/>
</dbReference>
<dbReference type="GO" id="GO:0006913">
    <property type="term" value="P:nucleocytoplasmic transport"/>
    <property type="evidence" value="ECO:0007669"/>
    <property type="project" value="TreeGrafter"/>
</dbReference>
<evidence type="ECO:0000256" key="6">
    <source>
        <dbReference type="ARBA" id="ARBA00022989"/>
    </source>
</evidence>
<dbReference type="STRING" id="1305764.R9PNW2"/>
<dbReference type="GO" id="GO:0005634">
    <property type="term" value="C:nucleus"/>
    <property type="evidence" value="ECO:0007669"/>
    <property type="project" value="TreeGrafter"/>
</dbReference>
<keyword evidence="5" id="KW-0677">Repeat</keyword>
<protein>
    <submittedName>
        <fullName evidence="10">Ran GTPase-activating protein 1</fullName>
    </submittedName>
</protein>
<evidence type="ECO:0000256" key="4">
    <source>
        <dbReference type="ARBA" id="ARBA00022692"/>
    </source>
</evidence>
<keyword evidence="3" id="KW-0433">Leucine-rich repeat</keyword>
<dbReference type="GO" id="GO:0006890">
    <property type="term" value="P:retrograde vesicle-mediated transport, Golgi to endoplasmic reticulum"/>
    <property type="evidence" value="ECO:0007669"/>
    <property type="project" value="InterPro"/>
</dbReference>
<dbReference type="Pfam" id="PF08551">
    <property type="entry name" value="DUF1751"/>
    <property type="match status" value="1"/>
</dbReference>
<dbReference type="InterPro" id="IPR001611">
    <property type="entry name" value="Leu-rich_rpt"/>
</dbReference>
<evidence type="ECO:0000256" key="9">
    <source>
        <dbReference type="SAM" id="Phobius"/>
    </source>
</evidence>
<feature type="transmembrane region" description="Helical" evidence="9">
    <location>
        <begin position="706"/>
        <end position="738"/>
    </location>
</feature>
<dbReference type="Gene3D" id="3.80.10.10">
    <property type="entry name" value="Ribonuclease Inhibitor"/>
    <property type="match status" value="1"/>
</dbReference>
<dbReference type="SUPFAM" id="SSF52047">
    <property type="entry name" value="RNI-like"/>
    <property type="match status" value="1"/>
</dbReference>
<dbReference type="GO" id="GO:0005096">
    <property type="term" value="F:GTPase activator activity"/>
    <property type="evidence" value="ECO:0007669"/>
    <property type="project" value="UniProtKB-KW"/>
</dbReference>
<dbReference type="GeneID" id="24112661"/>
<dbReference type="InterPro" id="IPR027038">
    <property type="entry name" value="RanGap"/>
</dbReference>
<dbReference type="GO" id="GO:0031267">
    <property type="term" value="F:small GTPase binding"/>
    <property type="evidence" value="ECO:0007669"/>
    <property type="project" value="TreeGrafter"/>
</dbReference>
<feature type="compositionally biased region" description="Acidic residues" evidence="8">
    <location>
        <begin position="366"/>
        <end position="401"/>
    </location>
</feature>
<dbReference type="GO" id="GO:0048471">
    <property type="term" value="C:perinuclear region of cytoplasm"/>
    <property type="evidence" value="ECO:0007669"/>
    <property type="project" value="TreeGrafter"/>
</dbReference>
<organism evidence="10 11">
    <name type="scientific">Pseudozyma hubeiensis (strain SY62)</name>
    <name type="common">Yeast</name>
    <dbReference type="NCBI Taxonomy" id="1305764"/>
    <lineage>
        <taxon>Eukaryota</taxon>
        <taxon>Fungi</taxon>
        <taxon>Dikarya</taxon>
        <taxon>Basidiomycota</taxon>
        <taxon>Ustilaginomycotina</taxon>
        <taxon>Ustilaginomycetes</taxon>
        <taxon>Ustilaginales</taxon>
        <taxon>Ustilaginaceae</taxon>
        <taxon>Pseudozyma</taxon>
    </lineage>
</organism>
<evidence type="ECO:0000256" key="8">
    <source>
        <dbReference type="SAM" id="MobiDB-lite"/>
    </source>
</evidence>
<dbReference type="GO" id="GO:0005829">
    <property type="term" value="C:cytosol"/>
    <property type="evidence" value="ECO:0007669"/>
    <property type="project" value="TreeGrafter"/>
</dbReference>
<dbReference type="Proteomes" id="UP000014071">
    <property type="component" value="Unassembled WGS sequence"/>
</dbReference>
<keyword evidence="11" id="KW-1185">Reference proteome</keyword>
<dbReference type="PANTHER" id="PTHR24113:SF12">
    <property type="entry name" value="RAN GTPASE-ACTIVATING PROTEIN 1"/>
    <property type="match status" value="1"/>
</dbReference>
<feature type="compositionally biased region" description="Polar residues" evidence="8">
    <location>
        <begin position="469"/>
        <end position="484"/>
    </location>
</feature>
<dbReference type="eggNOG" id="KOG2890">
    <property type="taxonomic scope" value="Eukaryota"/>
</dbReference>
<feature type="region of interest" description="Disordered" evidence="8">
    <location>
        <begin position="431"/>
        <end position="450"/>
    </location>
</feature>
<dbReference type="InterPro" id="IPR013861">
    <property type="entry name" value="TMEM115/Pdh1/Rbl19"/>
</dbReference>
<evidence type="ECO:0000256" key="1">
    <source>
        <dbReference type="ARBA" id="ARBA00004141"/>
    </source>
</evidence>
<name>R9PNW2_PSEHS</name>
<keyword evidence="4 9" id="KW-0812">Transmembrane</keyword>
<evidence type="ECO:0000256" key="5">
    <source>
        <dbReference type="ARBA" id="ARBA00022737"/>
    </source>
</evidence>
<dbReference type="GO" id="GO:0016020">
    <property type="term" value="C:membrane"/>
    <property type="evidence" value="ECO:0007669"/>
    <property type="project" value="UniProtKB-SubCell"/>
</dbReference>
<dbReference type="Pfam" id="PF13516">
    <property type="entry name" value="LRR_6"/>
    <property type="match status" value="1"/>
</dbReference>
<feature type="region of interest" description="Disordered" evidence="8">
    <location>
        <begin position="828"/>
        <end position="902"/>
    </location>
</feature>
<keyword evidence="6 9" id="KW-1133">Transmembrane helix</keyword>
<feature type="compositionally biased region" description="Low complexity" evidence="8">
    <location>
        <begin position="831"/>
        <end position="878"/>
    </location>
</feature>
<reference evidence="11" key="1">
    <citation type="journal article" date="2013" name="Genome Announc.">
        <title>Draft genome sequence of the basidiomycetous yeast-like fungus Pseudozyma hubeiensis SY62, which produces an abundant amount of the biosurfactant mannosylerythritol lipids.</title>
        <authorList>
            <person name="Konishi M."/>
            <person name="Hatada Y."/>
            <person name="Horiuchi J."/>
        </authorList>
    </citation>
    <scope>NUCLEOTIDE SEQUENCE [LARGE SCALE GENOMIC DNA]</scope>
    <source>
        <strain evidence="11">SY62</strain>
    </source>
</reference>